<comment type="caution">
    <text evidence="2">The sequence shown here is derived from an EMBL/GenBank/DDBJ whole genome shotgun (WGS) entry which is preliminary data.</text>
</comment>
<dbReference type="Pfam" id="PF03364">
    <property type="entry name" value="Polyketide_cyc"/>
    <property type="match status" value="1"/>
</dbReference>
<protein>
    <submittedName>
        <fullName evidence="2">SRPBCC family protein</fullName>
    </submittedName>
</protein>
<dbReference type="SUPFAM" id="SSF55961">
    <property type="entry name" value="Bet v1-like"/>
    <property type="match status" value="1"/>
</dbReference>
<sequence>MPVYQRRTRVAAPLERVWEFHSDISGLEALTPEWMNLEIVAVRGPDTDEAPEELVAGTEIEMSMQPFGVGPRQQWVSRILGRNKDERTAWFRDDMAGGPFREWVHTHRFVADGDETIIDDRVEYELPFGPLGQLAGVFGGVGFEPMFRERHRRTKAALE</sequence>
<accession>A0A643JVT1</accession>
<feature type="domain" description="Coenzyme Q-binding protein COQ10 START" evidence="1">
    <location>
        <begin position="10"/>
        <end position="140"/>
    </location>
</feature>
<evidence type="ECO:0000313" key="2">
    <source>
        <dbReference type="EMBL" id="KAB1188270.1"/>
    </source>
</evidence>
<proteinExistence type="predicted"/>
<name>A0A643JVT1_9EURY</name>
<dbReference type="Gene3D" id="3.30.530.20">
    <property type="match status" value="1"/>
</dbReference>
<reference evidence="2" key="1">
    <citation type="submission" date="2019-09" db="EMBL/GenBank/DDBJ databases">
        <title>Genomic analysis of Haloferax sp. CBA1149.</title>
        <authorList>
            <person name="Roh S.W."/>
        </authorList>
    </citation>
    <scope>NUCLEOTIDE SEQUENCE</scope>
    <source>
        <strain evidence="2">CBA1149</strain>
    </source>
</reference>
<dbReference type="AlphaFoldDB" id="A0A643JVT1"/>
<dbReference type="CDD" id="cd07820">
    <property type="entry name" value="SRPBCC_3"/>
    <property type="match status" value="1"/>
</dbReference>
<dbReference type="RefSeq" id="WP_151137706.1">
    <property type="nucleotide sequence ID" value="NZ_VZUS01000001.1"/>
</dbReference>
<gene>
    <name evidence="2" type="ORF">Hfx1149_09625</name>
</gene>
<dbReference type="InterPro" id="IPR005031">
    <property type="entry name" value="COQ10_START"/>
</dbReference>
<dbReference type="EMBL" id="VZUS01000001">
    <property type="protein sequence ID" value="KAB1188270.1"/>
    <property type="molecule type" value="Genomic_DNA"/>
</dbReference>
<organism evidence="2">
    <name type="scientific">Haloferax sp. CBA1149</name>
    <dbReference type="NCBI Taxonomy" id="2650753"/>
    <lineage>
        <taxon>Archaea</taxon>
        <taxon>Methanobacteriati</taxon>
        <taxon>Methanobacteriota</taxon>
        <taxon>Stenosarchaea group</taxon>
        <taxon>Halobacteria</taxon>
        <taxon>Halobacteriales</taxon>
        <taxon>Haloferacaceae</taxon>
        <taxon>Haloferax</taxon>
    </lineage>
</organism>
<dbReference type="InterPro" id="IPR023393">
    <property type="entry name" value="START-like_dom_sf"/>
</dbReference>
<evidence type="ECO:0000259" key="1">
    <source>
        <dbReference type="Pfam" id="PF03364"/>
    </source>
</evidence>